<reference evidence="7 8" key="1">
    <citation type="journal article" date="2018" name="Science">
        <title>The opium poppy genome and morphinan production.</title>
        <authorList>
            <person name="Guo L."/>
            <person name="Winzer T."/>
            <person name="Yang X."/>
            <person name="Li Y."/>
            <person name="Ning Z."/>
            <person name="He Z."/>
            <person name="Teodor R."/>
            <person name="Lu Y."/>
            <person name="Bowser T.A."/>
            <person name="Graham I.A."/>
            <person name="Ye K."/>
        </authorList>
    </citation>
    <scope>NUCLEOTIDE SEQUENCE [LARGE SCALE GENOMIC DNA]</scope>
    <source>
        <strain evidence="8">cv. HN1</strain>
        <tissue evidence="7">Leaves</tissue>
    </source>
</reference>
<keyword evidence="8" id="KW-1185">Reference proteome</keyword>
<dbReference type="SMR" id="A0A4Y7IWC7"/>
<gene>
    <name evidence="7" type="ORF">C5167_020144</name>
</gene>
<evidence type="ECO:0000313" key="7">
    <source>
        <dbReference type="EMBL" id="RZC51715.1"/>
    </source>
</evidence>
<dbReference type="SUPFAM" id="SSF52833">
    <property type="entry name" value="Thioredoxin-like"/>
    <property type="match status" value="1"/>
</dbReference>
<dbReference type="SFLD" id="SFLDG01152">
    <property type="entry name" value="Main.3:_Omega-_and_Tau-like"/>
    <property type="match status" value="1"/>
</dbReference>
<dbReference type="Gene3D" id="3.40.30.10">
    <property type="entry name" value="Glutaredoxin"/>
    <property type="match status" value="1"/>
</dbReference>
<dbReference type="CDD" id="cd03058">
    <property type="entry name" value="GST_N_Tau"/>
    <property type="match status" value="1"/>
</dbReference>
<dbReference type="Gene3D" id="1.20.1050.10">
    <property type="match status" value="1"/>
</dbReference>
<dbReference type="Pfam" id="PF00043">
    <property type="entry name" value="GST_C"/>
    <property type="match status" value="1"/>
</dbReference>
<sequence>MGEEESSSVKLIGAWPSAYSYRVIWALELKGIKYEYINENLMNKSEVLLRYNPIHKKVPVLVHGGKSILDSMIILEYIDKTWPEKYSLLPKDAYEKSVARFWIKFMEEKATSSLANFFMRSGEEHEKAVKELVEIIETAEEHSGIGDNGKKFFGGDNINAVDLAFSSLAHWLGAVEEVVGVKVLEANKFPKFHGWTERFKQVPVIKDNLPDYNELVSFFKGVKEQLTDTTT</sequence>
<dbReference type="EC" id="2.5.1.18" evidence="1"/>
<dbReference type="PROSITE" id="PS50405">
    <property type="entry name" value="GST_CTER"/>
    <property type="match status" value="1"/>
</dbReference>
<keyword evidence="2" id="KW-0808">Transferase</keyword>
<comment type="catalytic activity">
    <reaction evidence="4">
        <text>RX + glutathione = an S-substituted glutathione + a halide anion + H(+)</text>
        <dbReference type="Rhea" id="RHEA:16437"/>
        <dbReference type="ChEBI" id="CHEBI:15378"/>
        <dbReference type="ChEBI" id="CHEBI:16042"/>
        <dbReference type="ChEBI" id="CHEBI:17792"/>
        <dbReference type="ChEBI" id="CHEBI:57925"/>
        <dbReference type="ChEBI" id="CHEBI:90779"/>
        <dbReference type="EC" id="2.5.1.18"/>
    </reaction>
</comment>
<proteinExistence type="inferred from homology"/>
<dbReference type="InterPro" id="IPR004045">
    <property type="entry name" value="Glutathione_S-Trfase_N"/>
</dbReference>
<dbReference type="PANTHER" id="PTHR11260:SF765">
    <property type="entry name" value="GLUTATHIONE TRANSFERASE"/>
    <property type="match status" value="1"/>
</dbReference>
<dbReference type="FunFam" id="1.20.1050.10:FF:000012">
    <property type="entry name" value="Tau class glutathione S-transferase"/>
    <property type="match status" value="1"/>
</dbReference>
<evidence type="ECO:0000256" key="2">
    <source>
        <dbReference type="ARBA" id="ARBA00022679"/>
    </source>
</evidence>
<dbReference type="OrthoDB" id="4951845at2759"/>
<evidence type="ECO:0000259" key="5">
    <source>
        <dbReference type="PROSITE" id="PS50404"/>
    </source>
</evidence>
<feature type="domain" description="GST C-terminal" evidence="6">
    <location>
        <begin position="92"/>
        <end position="219"/>
    </location>
</feature>
<dbReference type="SUPFAM" id="SSF47616">
    <property type="entry name" value="GST C-terminal domain-like"/>
    <property type="match status" value="1"/>
</dbReference>
<dbReference type="GO" id="GO:0004364">
    <property type="term" value="F:glutathione transferase activity"/>
    <property type="evidence" value="ECO:0007669"/>
    <property type="project" value="UniProtKB-EC"/>
</dbReference>
<dbReference type="InterPro" id="IPR036249">
    <property type="entry name" value="Thioredoxin-like_sf"/>
</dbReference>
<dbReference type="STRING" id="3469.A0A4Y7IWC7"/>
<evidence type="ECO:0000256" key="1">
    <source>
        <dbReference type="ARBA" id="ARBA00012452"/>
    </source>
</evidence>
<name>A0A4Y7IWC7_PAPSO</name>
<feature type="domain" description="GST N-terminal" evidence="5">
    <location>
        <begin position="7"/>
        <end position="86"/>
    </location>
</feature>
<evidence type="ECO:0000256" key="4">
    <source>
        <dbReference type="ARBA" id="ARBA00047960"/>
    </source>
</evidence>
<evidence type="ECO:0000256" key="3">
    <source>
        <dbReference type="ARBA" id="ARBA00025743"/>
    </source>
</evidence>
<protein>
    <recommendedName>
        <fullName evidence="1">glutathione transferase</fullName>
        <ecNumber evidence="1">2.5.1.18</ecNumber>
    </recommendedName>
</protein>
<dbReference type="InterPro" id="IPR040079">
    <property type="entry name" value="Glutathione_S-Trfase"/>
</dbReference>
<dbReference type="InterPro" id="IPR036282">
    <property type="entry name" value="Glutathione-S-Trfase_C_sf"/>
</dbReference>
<evidence type="ECO:0000313" key="8">
    <source>
        <dbReference type="Proteomes" id="UP000316621"/>
    </source>
</evidence>
<accession>A0A4Y7IWC7</accession>
<dbReference type="FunFam" id="3.40.30.10:FF:000044">
    <property type="entry name" value="Glutathione S-transferase GSTU6"/>
    <property type="match status" value="1"/>
</dbReference>
<evidence type="ECO:0000259" key="6">
    <source>
        <dbReference type="PROSITE" id="PS50405"/>
    </source>
</evidence>
<dbReference type="SFLD" id="SFLDS00019">
    <property type="entry name" value="Glutathione_Transferase_(cytos"/>
    <property type="match status" value="1"/>
</dbReference>
<organism evidence="7 8">
    <name type="scientific">Papaver somniferum</name>
    <name type="common">Opium poppy</name>
    <dbReference type="NCBI Taxonomy" id="3469"/>
    <lineage>
        <taxon>Eukaryota</taxon>
        <taxon>Viridiplantae</taxon>
        <taxon>Streptophyta</taxon>
        <taxon>Embryophyta</taxon>
        <taxon>Tracheophyta</taxon>
        <taxon>Spermatophyta</taxon>
        <taxon>Magnoliopsida</taxon>
        <taxon>Ranunculales</taxon>
        <taxon>Papaveraceae</taxon>
        <taxon>Papaveroideae</taxon>
        <taxon>Papaver</taxon>
    </lineage>
</organism>
<dbReference type="GO" id="GO:0006749">
    <property type="term" value="P:glutathione metabolic process"/>
    <property type="evidence" value="ECO:0007669"/>
    <property type="project" value="InterPro"/>
</dbReference>
<dbReference type="AlphaFoldDB" id="A0A4Y7IWC7"/>
<dbReference type="Proteomes" id="UP000316621">
    <property type="component" value="Chromosome 2"/>
</dbReference>
<comment type="similarity">
    <text evidence="3">Belongs to the GST superfamily. Tau family.</text>
</comment>
<dbReference type="SFLD" id="SFLDG00358">
    <property type="entry name" value="Main_(cytGST)"/>
    <property type="match status" value="1"/>
</dbReference>
<dbReference type="OMA" id="PYEYIDE"/>
<dbReference type="InterPro" id="IPR045074">
    <property type="entry name" value="GST_C_Tau"/>
</dbReference>
<dbReference type="PROSITE" id="PS50404">
    <property type="entry name" value="GST_NTER"/>
    <property type="match status" value="1"/>
</dbReference>
<dbReference type="InterPro" id="IPR004046">
    <property type="entry name" value="GST_C"/>
</dbReference>
<dbReference type="PANTHER" id="PTHR11260">
    <property type="entry name" value="GLUTATHIONE S-TRANSFERASE, GST, SUPERFAMILY, GST DOMAIN CONTAINING"/>
    <property type="match status" value="1"/>
</dbReference>
<dbReference type="InterPro" id="IPR045073">
    <property type="entry name" value="Omega/Tau-like"/>
</dbReference>
<dbReference type="Pfam" id="PF02798">
    <property type="entry name" value="GST_N"/>
    <property type="match status" value="1"/>
</dbReference>
<dbReference type="Gramene" id="RZC51715">
    <property type="protein sequence ID" value="RZC51715"/>
    <property type="gene ID" value="C5167_020144"/>
</dbReference>
<dbReference type="GO" id="GO:0005737">
    <property type="term" value="C:cytoplasm"/>
    <property type="evidence" value="ECO:0007669"/>
    <property type="project" value="TreeGrafter"/>
</dbReference>
<dbReference type="CDD" id="cd03185">
    <property type="entry name" value="GST_C_Tau"/>
    <property type="match status" value="1"/>
</dbReference>
<dbReference type="InterPro" id="IPR010987">
    <property type="entry name" value="Glutathione-S-Trfase_C-like"/>
</dbReference>
<dbReference type="EMBL" id="CM010716">
    <property type="protein sequence ID" value="RZC51715.1"/>
    <property type="molecule type" value="Genomic_DNA"/>
</dbReference>